<keyword evidence="3" id="KW-0597">Phosphoprotein</keyword>
<dbReference type="InterPro" id="IPR003661">
    <property type="entry name" value="HisK_dim/P_dom"/>
</dbReference>
<evidence type="ECO:0000256" key="7">
    <source>
        <dbReference type="ARBA" id="ARBA00022840"/>
    </source>
</evidence>
<proteinExistence type="predicted"/>
<dbReference type="Pfam" id="PF08448">
    <property type="entry name" value="PAS_4"/>
    <property type="match status" value="1"/>
</dbReference>
<dbReference type="AlphaFoldDB" id="A0A832EJI6"/>
<evidence type="ECO:0000256" key="2">
    <source>
        <dbReference type="ARBA" id="ARBA00012438"/>
    </source>
</evidence>
<dbReference type="GO" id="GO:0005524">
    <property type="term" value="F:ATP binding"/>
    <property type="evidence" value="ECO:0007669"/>
    <property type="project" value="UniProtKB-KW"/>
</dbReference>
<feature type="domain" description="Histidine kinase" evidence="10">
    <location>
        <begin position="331"/>
        <end position="548"/>
    </location>
</feature>
<evidence type="ECO:0000256" key="5">
    <source>
        <dbReference type="ARBA" id="ARBA00022741"/>
    </source>
</evidence>
<evidence type="ECO:0000256" key="8">
    <source>
        <dbReference type="ARBA" id="ARBA00023012"/>
    </source>
</evidence>
<dbReference type="PANTHER" id="PTHR43065">
    <property type="entry name" value="SENSOR HISTIDINE KINASE"/>
    <property type="match status" value="1"/>
</dbReference>
<dbReference type="EC" id="2.7.13.3" evidence="2"/>
<keyword evidence="4" id="KW-0808">Transferase</keyword>
<dbReference type="Pfam" id="PF00512">
    <property type="entry name" value="HisKA"/>
    <property type="match status" value="1"/>
</dbReference>
<dbReference type="InterPro" id="IPR000700">
    <property type="entry name" value="PAS-assoc_C"/>
</dbReference>
<dbReference type="Pfam" id="PF02518">
    <property type="entry name" value="HATPase_c"/>
    <property type="match status" value="1"/>
</dbReference>
<dbReference type="InterPro" id="IPR036890">
    <property type="entry name" value="HATPase_C_sf"/>
</dbReference>
<evidence type="ECO:0000259" key="12">
    <source>
        <dbReference type="PROSITE" id="PS50113"/>
    </source>
</evidence>
<dbReference type="InterPro" id="IPR013656">
    <property type="entry name" value="PAS_4"/>
</dbReference>
<keyword evidence="9" id="KW-0812">Transmembrane</keyword>
<dbReference type="SUPFAM" id="SSF47384">
    <property type="entry name" value="Homodimeric domain of signal transducing histidine kinase"/>
    <property type="match status" value="1"/>
</dbReference>
<dbReference type="Gene3D" id="3.30.450.20">
    <property type="entry name" value="PAS domain"/>
    <property type="match status" value="1"/>
</dbReference>
<protein>
    <recommendedName>
        <fullName evidence="2">histidine kinase</fullName>
        <ecNumber evidence="2">2.7.13.3</ecNumber>
    </recommendedName>
</protein>
<organism evidence="13">
    <name type="scientific">Desulfacinum infernum</name>
    <dbReference type="NCBI Taxonomy" id="35837"/>
    <lineage>
        <taxon>Bacteria</taxon>
        <taxon>Pseudomonadati</taxon>
        <taxon>Thermodesulfobacteriota</taxon>
        <taxon>Syntrophobacteria</taxon>
        <taxon>Syntrophobacterales</taxon>
        <taxon>Syntrophobacteraceae</taxon>
        <taxon>Desulfacinum</taxon>
    </lineage>
</organism>
<dbReference type="InterPro" id="IPR000014">
    <property type="entry name" value="PAS"/>
</dbReference>
<evidence type="ECO:0000256" key="1">
    <source>
        <dbReference type="ARBA" id="ARBA00000085"/>
    </source>
</evidence>
<dbReference type="NCBIfam" id="TIGR00229">
    <property type="entry name" value="sensory_box"/>
    <property type="match status" value="1"/>
</dbReference>
<dbReference type="EMBL" id="DSTK01000021">
    <property type="protein sequence ID" value="HFK97088.1"/>
    <property type="molecule type" value="Genomic_DNA"/>
</dbReference>
<dbReference type="PROSITE" id="PS50112">
    <property type="entry name" value="PAS"/>
    <property type="match status" value="1"/>
</dbReference>
<dbReference type="Gene3D" id="3.30.565.10">
    <property type="entry name" value="Histidine kinase-like ATPase, C-terminal domain"/>
    <property type="match status" value="1"/>
</dbReference>
<dbReference type="SUPFAM" id="SSF55874">
    <property type="entry name" value="ATPase domain of HSP90 chaperone/DNA topoisomerase II/histidine kinase"/>
    <property type="match status" value="1"/>
</dbReference>
<evidence type="ECO:0000313" key="13">
    <source>
        <dbReference type="EMBL" id="HFK97088.1"/>
    </source>
</evidence>
<dbReference type="SUPFAM" id="SSF55785">
    <property type="entry name" value="PYP-like sensor domain (PAS domain)"/>
    <property type="match status" value="1"/>
</dbReference>
<dbReference type="SMART" id="SM00388">
    <property type="entry name" value="HisKA"/>
    <property type="match status" value="1"/>
</dbReference>
<feature type="transmembrane region" description="Helical" evidence="9">
    <location>
        <begin position="149"/>
        <end position="169"/>
    </location>
</feature>
<dbReference type="SMART" id="SM00387">
    <property type="entry name" value="HATPase_c"/>
    <property type="match status" value="1"/>
</dbReference>
<keyword evidence="6" id="KW-0418">Kinase</keyword>
<keyword evidence="9" id="KW-1133">Transmembrane helix</keyword>
<sequence length="555" mass="61688">MRTKSSYHKREMKPRPSITRWGALFKPFACFLFSLSLVPALGTKDAGGPGTAWAWTPRQSVTMRHAFDILCPSCFHIHGRSPWNTSPSLGSNPFSTRMAPQAFFQEAFLEHVGLDSRESTGVPQHPPIGTGEVLRFFLVAAESPGLKTLGLTVFWILHLLLVAALLFALMKHRRTKQALLKSQEMVWKAIDEWKTTFDSVPDPMVVFDDQFRIVRVNQATASLFGLSHEQIVGKPCDALIPETNRVFDKGLLERCAQSTQHEEEEIHDKARDRWFLASASPMTDTQGRITGFLYLARDVTEQKQAQAEAHRRLTELAHVTRVASLGELASSLAHEINQPLTAILANAQAAQRFLAAPNPNLHEVEQILGDIVGDVKRVGEVIRRLRALLRKQTPFYESFNLNEAALEAITLANSAAPLNELVITLTTLTDPIIVRADRVQLQQVLFNLLMNAAAAAMKDMPRHRRRIAVTTEVTAEPMVKVSVTDCGPGIPERDAHRIFEPFYTTKPDGMGMGLSISRTIIKAHGGEMLGFNNPEGGATFTFTLPWTGHAEMLPQ</sequence>
<keyword evidence="8" id="KW-0902">Two-component regulatory system</keyword>
<evidence type="ECO:0000256" key="4">
    <source>
        <dbReference type="ARBA" id="ARBA00022679"/>
    </source>
</evidence>
<dbReference type="InterPro" id="IPR036097">
    <property type="entry name" value="HisK_dim/P_sf"/>
</dbReference>
<dbReference type="Gene3D" id="1.10.287.130">
    <property type="match status" value="1"/>
</dbReference>
<accession>A0A832EJI6</accession>
<dbReference type="PROSITE" id="PS50109">
    <property type="entry name" value="HIS_KIN"/>
    <property type="match status" value="1"/>
</dbReference>
<dbReference type="CDD" id="cd00082">
    <property type="entry name" value="HisKA"/>
    <property type="match status" value="1"/>
</dbReference>
<evidence type="ECO:0000256" key="6">
    <source>
        <dbReference type="ARBA" id="ARBA00022777"/>
    </source>
</evidence>
<gene>
    <name evidence="13" type="ORF">ENS06_07150</name>
</gene>
<comment type="catalytic activity">
    <reaction evidence="1">
        <text>ATP + protein L-histidine = ADP + protein N-phospho-L-histidine.</text>
        <dbReference type="EC" id="2.7.13.3"/>
    </reaction>
</comment>
<dbReference type="PROSITE" id="PS50113">
    <property type="entry name" value="PAC"/>
    <property type="match status" value="1"/>
</dbReference>
<dbReference type="PANTHER" id="PTHR43065:SF10">
    <property type="entry name" value="PEROXIDE STRESS-ACTIVATED HISTIDINE KINASE MAK3"/>
    <property type="match status" value="1"/>
</dbReference>
<dbReference type="SMART" id="SM00091">
    <property type="entry name" value="PAS"/>
    <property type="match status" value="1"/>
</dbReference>
<dbReference type="CDD" id="cd00130">
    <property type="entry name" value="PAS"/>
    <property type="match status" value="1"/>
</dbReference>
<dbReference type="PRINTS" id="PR00344">
    <property type="entry name" value="BCTRLSENSOR"/>
</dbReference>
<keyword evidence="9" id="KW-0472">Membrane</keyword>
<dbReference type="GO" id="GO:0000155">
    <property type="term" value="F:phosphorelay sensor kinase activity"/>
    <property type="evidence" value="ECO:0007669"/>
    <property type="project" value="InterPro"/>
</dbReference>
<dbReference type="InterPro" id="IPR004358">
    <property type="entry name" value="Sig_transdc_His_kin-like_C"/>
</dbReference>
<reference evidence="13" key="1">
    <citation type="journal article" date="2020" name="mSystems">
        <title>Genome- and Community-Level Interaction Insights into Carbon Utilization and Element Cycling Functions of Hydrothermarchaeota in Hydrothermal Sediment.</title>
        <authorList>
            <person name="Zhou Z."/>
            <person name="Liu Y."/>
            <person name="Xu W."/>
            <person name="Pan J."/>
            <person name="Luo Z.H."/>
            <person name="Li M."/>
        </authorList>
    </citation>
    <scope>NUCLEOTIDE SEQUENCE [LARGE SCALE GENOMIC DNA]</scope>
    <source>
        <strain evidence="13">SpSt-456</strain>
    </source>
</reference>
<dbReference type="InterPro" id="IPR005467">
    <property type="entry name" value="His_kinase_dom"/>
</dbReference>
<name>A0A832EJI6_9BACT</name>
<dbReference type="InterPro" id="IPR003594">
    <property type="entry name" value="HATPase_dom"/>
</dbReference>
<feature type="domain" description="PAC" evidence="12">
    <location>
        <begin position="259"/>
        <end position="311"/>
    </location>
</feature>
<evidence type="ECO:0000256" key="9">
    <source>
        <dbReference type="SAM" id="Phobius"/>
    </source>
</evidence>
<comment type="caution">
    <text evidence="13">The sequence shown here is derived from an EMBL/GenBank/DDBJ whole genome shotgun (WGS) entry which is preliminary data.</text>
</comment>
<keyword evidence="5" id="KW-0547">Nucleotide-binding</keyword>
<feature type="domain" description="PAS" evidence="11">
    <location>
        <begin position="189"/>
        <end position="259"/>
    </location>
</feature>
<keyword evidence="7" id="KW-0067">ATP-binding</keyword>
<evidence type="ECO:0000256" key="3">
    <source>
        <dbReference type="ARBA" id="ARBA00022553"/>
    </source>
</evidence>
<evidence type="ECO:0000259" key="10">
    <source>
        <dbReference type="PROSITE" id="PS50109"/>
    </source>
</evidence>
<dbReference type="InterPro" id="IPR035965">
    <property type="entry name" value="PAS-like_dom_sf"/>
</dbReference>
<evidence type="ECO:0000259" key="11">
    <source>
        <dbReference type="PROSITE" id="PS50112"/>
    </source>
</evidence>